<keyword evidence="1" id="KW-1133">Transmembrane helix</keyword>
<evidence type="ECO:0000313" key="2">
    <source>
        <dbReference type="EMBL" id="KAK7329438.1"/>
    </source>
</evidence>
<name>A0AAN9L9Y6_CANGL</name>
<evidence type="ECO:0000313" key="3">
    <source>
        <dbReference type="Proteomes" id="UP001367508"/>
    </source>
</evidence>
<dbReference type="Proteomes" id="UP001367508">
    <property type="component" value="Unassembled WGS sequence"/>
</dbReference>
<proteinExistence type="predicted"/>
<keyword evidence="1" id="KW-0472">Membrane</keyword>
<protein>
    <submittedName>
        <fullName evidence="2">Uncharacterized protein</fullName>
    </submittedName>
</protein>
<evidence type="ECO:0000256" key="1">
    <source>
        <dbReference type="SAM" id="Phobius"/>
    </source>
</evidence>
<reference evidence="2 3" key="1">
    <citation type="submission" date="2024-01" db="EMBL/GenBank/DDBJ databases">
        <title>The genomes of 5 underutilized Papilionoideae crops provide insights into root nodulation and disease resistanc.</title>
        <authorList>
            <person name="Jiang F."/>
        </authorList>
    </citation>
    <scope>NUCLEOTIDE SEQUENCE [LARGE SCALE GENOMIC DNA]</scope>
    <source>
        <strain evidence="2">LVBAO_FW01</strain>
        <tissue evidence="2">Leaves</tissue>
    </source>
</reference>
<accession>A0AAN9L9Y6</accession>
<dbReference type="AlphaFoldDB" id="A0AAN9L9Y6"/>
<keyword evidence="1" id="KW-0812">Transmembrane</keyword>
<organism evidence="2 3">
    <name type="scientific">Canavalia gladiata</name>
    <name type="common">Sword bean</name>
    <name type="synonym">Dolichos gladiatus</name>
    <dbReference type="NCBI Taxonomy" id="3824"/>
    <lineage>
        <taxon>Eukaryota</taxon>
        <taxon>Viridiplantae</taxon>
        <taxon>Streptophyta</taxon>
        <taxon>Embryophyta</taxon>
        <taxon>Tracheophyta</taxon>
        <taxon>Spermatophyta</taxon>
        <taxon>Magnoliopsida</taxon>
        <taxon>eudicotyledons</taxon>
        <taxon>Gunneridae</taxon>
        <taxon>Pentapetalae</taxon>
        <taxon>rosids</taxon>
        <taxon>fabids</taxon>
        <taxon>Fabales</taxon>
        <taxon>Fabaceae</taxon>
        <taxon>Papilionoideae</taxon>
        <taxon>50 kb inversion clade</taxon>
        <taxon>NPAAA clade</taxon>
        <taxon>indigoferoid/millettioid clade</taxon>
        <taxon>Phaseoleae</taxon>
        <taxon>Canavalia</taxon>
    </lineage>
</organism>
<feature type="transmembrane region" description="Helical" evidence="1">
    <location>
        <begin position="12"/>
        <end position="33"/>
    </location>
</feature>
<dbReference type="EMBL" id="JAYMYQ010000005">
    <property type="protein sequence ID" value="KAK7329438.1"/>
    <property type="molecule type" value="Genomic_DNA"/>
</dbReference>
<sequence length="78" mass="8324">MNLLVGGLCPSLFGHITLACKFISIAFVIYSGLGLRLKHKQDGSVGSSFFVYIRTPPPCIMGIVATCKASSLATYDIL</sequence>
<comment type="caution">
    <text evidence="2">The sequence shown here is derived from an EMBL/GenBank/DDBJ whole genome shotgun (WGS) entry which is preliminary data.</text>
</comment>
<gene>
    <name evidence="2" type="ORF">VNO77_23607</name>
</gene>
<keyword evidence="3" id="KW-1185">Reference proteome</keyword>